<reference evidence="2 3" key="1">
    <citation type="submission" date="2020-02" db="EMBL/GenBank/DDBJ databases">
        <authorList>
            <person name="Ferguson B K."/>
        </authorList>
    </citation>
    <scope>NUCLEOTIDE SEQUENCE [LARGE SCALE GENOMIC DNA]</scope>
</reference>
<gene>
    <name evidence="2" type="ORF">TBRA_LOCUS12422</name>
</gene>
<organism evidence="2 3">
    <name type="scientific">Trichogramma brassicae</name>
    <dbReference type="NCBI Taxonomy" id="86971"/>
    <lineage>
        <taxon>Eukaryota</taxon>
        <taxon>Metazoa</taxon>
        <taxon>Ecdysozoa</taxon>
        <taxon>Arthropoda</taxon>
        <taxon>Hexapoda</taxon>
        <taxon>Insecta</taxon>
        <taxon>Pterygota</taxon>
        <taxon>Neoptera</taxon>
        <taxon>Endopterygota</taxon>
        <taxon>Hymenoptera</taxon>
        <taxon>Apocrita</taxon>
        <taxon>Proctotrupomorpha</taxon>
        <taxon>Chalcidoidea</taxon>
        <taxon>Trichogrammatidae</taxon>
        <taxon>Trichogramma</taxon>
    </lineage>
</organism>
<feature type="region of interest" description="Disordered" evidence="1">
    <location>
        <begin position="1"/>
        <end position="20"/>
    </location>
</feature>
<sequence>MKLHRQRGPLPGGDRSENHTHKMALGIDGAVLMFLMSLSRHLNKIKNGSSYQKMIYEHHRYATMAYCEKLKIDDSLVELQSGSMVVITNIVIGNISATKYKQFASVKSYFEALDGGAATRCARGQGVEWEGEARAFDLSPSVESLAFIGGQPAIKPDKRSGDSHLIQVLPQTRIFSLCEHKQQQSA</sequence>
<dbReference type="Proteomes" id="UP000479190">
    <property type="component" value="Unassembled WGS sequence"/>
</dbReference>
<evidence type="ECO:0000256" key="1">
    <source>
        <dbReference type="SAM" id="MobiDB-lite"/>
    </source>
</evidence>
<accession>A0A6H5ITH9</accession>
<keyword evidence="3" id="KW-1185">Reference proteome</keyword>
<dbReference type="EMBL" id="CADCXV010001046">
    <property type="protein sequence ID" value="CAB0040728.1"/>
    <property type="molecule type" value="Genomic_DNA"/>
</dbReference>
<dbReference type="OrthoDB" id="8194903at2759"/>
<evidence type="ECO:0000313" key="2">
    <source>
        <dbReference type="EMBL" id="CAB0040728.1"/>
    </source>
</evidence>
<evidence type="ECO:0000313" key="3">
    <source>
        <dbReference type="Proteomes" id="UP000479190"/>
    </source>
</evidence>
<protein>
    <submittedName>
        <fullName evidence="2">Uncharacterized protein</fullName>
    </submittedName>
</protein>
<name>A0A6H5ITH9_9HYME</name>
<proteinExistence type="predicted"/>
<dbReference type="AlphaFoldDB" id="A0A6H5ITH9"/>